<keyword evidence="1" id="KW-0812">Transmembrane</keyword>
<keyword evidence="2" id="KW-0808">Transferase</keyword>
<evidence type="ECO:0000256" key="1">
    <source>
        <dbReference type="SAM" id="Phobius"/>
    </source>
</evidence>
<keyword evidence="1" id="KW-1133">Transmembrane helix</keyword>
<organism evidence="2 3">
    <name type="scientific">Bifidobacterium panos</name>
    <dbReference type="NCBI Taxonomy" id="2675321"/>
    <lineage>
        <taxon>Bacteria</taxon>
        <taxon>Bacillati</taxon>
        <taxon>Actinomycetota</taxon>
        <taxon>Actinomycetes</taxon>
        <taxon>Bifidobacteriales</taxon>
        <taxon>Bifidobacteriaceae</taxon>
        <taxon>Bifidobacterium</taxon>
    </lineage>
</organism>
<dbReference type="RefSeq" id="WP_253902314.1">
    <property type="nucleotide sequence ID" value="NZ_JAAIIJ010000016.1"/>
</dbReference>
<reference evidence="2 3" key="1">
    <citation type="submission" date="2020-02" db="EMBL/GenBank/DDBJ databases">
        <title>Characterization of phylogenetic diversity of novel bifidobacterial species isolated in Czech ZOOs.</title>
        <authorList>
            <person name="Lugli G.A."/>
            <person name="Vera N.B."/>
            <person name="Ventura M."/>
        </authorList>
    </citation>
    <scope>NUCLEOTIDE SEQUENCE [LARGE SCALE GENOMIC DNA]</scope>
    <source>
        <strain evidence="2 3">DSM 109963</strain>
    </source>
</reference>
<protein>
    <submittedName>
        <fullName evidence="2">Atypical histidine kinase sensor of two-component system protein</fullName>
    </submittedName>
</protein>
<evidence type="ECO:0000313" key="2">
    <source>
        <dbReference type="EMBL" id="NMN02219.1"/>
    </source>
</evidence>
<dbReference type="Proteomes" id="UP000553756">
    <property type="component" value="Unassembled WGS sequence"/>
</dbReference>
<dbReference type="EMBL" id="JAAIIJ010000016">
    <property type="protein sequence ID" value="NMN02219.1"/>
    <property type="molecule type" value="Genomic_DNA"/>
</dbReference>
<keyword evidence="3" id="KW-1185">Reference proteome</keyword>
<keyword evidence="2" id="KW-0418">Kinase</keyword>
<proteinExistence type="predicted"/>
<keyword evidence="1" id="KW-0472">Membrane</keyword>
<name>A0ABX1T066_9BIFI</name>
<feature type="transmembrane region" description="Helical" evidence="1">
    <location>
        <begin position="27"/>
        <end position="46"/>
    </location>
</feature>
<feature type="transmembrane region" description="Helical" evidence="1">
    <location>
        <begin position="53"/>
        <end position="81"/>
    </location>
</feature>
<comment type="caution">
    <text evidence="2">The sequence shown here is derived from an EMBL/GenBank/DDBJ whole genome shotgun (WGS) entry which is preliminary data.</text>
</comment>
<gene>
    <name evidence="2" type="ORF">G1C94_0841</name>
</gene>
<evidence type="ECO:0000313" key="3">
    <source>
        <dbReference type="Proteomes" id="UP000553756"/>
    </source>
</evidence>
<dbReference type="GO" id="GO:0016301">
    <property type="term" value="F:kinase activity"/>
    <property type="evidence" value="ECO:0007669"/>
    <property type="project" value="UniProtKB-KW"/>
</dbReference>
<sequence>MMPLASFMCLAQTSFFAQNFAPDSVGYIWAVFSTFVAVAAGFLLLARSQYPELTFWIACALMLVFPFDPLLTLMAMTAYLARRSNRNATIRTAIIGNVVTLIAQLRDALQQPKASIWHADKLDMGRVQMARLVERSDLSEESL</sequence>
<accession>A0ABX1T066</accession>